<dbReference type="Proteomes" id="UP001627154">
    <property type="component" value="Unassembled WGS sequence"/>
</dbReference>
<dbReference type="AlphaFoldDB" id="A0ABD2VVU6"/>
<keyword evidence="6 8" id="KW-0472">Membrane</keyword>
<feature type="transmembrane region" description="Helical" evidence="10">
    <location>
        <begin position="334"/>
        <end position="354"/>
    </location>
</feature>
<organism evidence="13 14">
    <name type="scientific">Trichogramma kaykai</name>
    <dbReference type="NCBI Taxonomy" id="54128"/>
    <lineage>
        <taxon>Eukaryota</taxon>
        <taxon>Metazoa</taxon>
        <taxon>Ecdysozoa</taxon>
        <taxon>Arthropoda</taxon>
        <taxon>Hexapoda</taxon>
        <taxon>Insecta</taxon>
        <taxon>Pterygota</taxon>
        <taxon>Neoptera</taxon>
        <taxon>Endopterygota</taxon>
        <taxon>Hymenoptera</taxon>
        <taxon>Apocrita</taxon>
        <taxon>Proctotrupomorpha</taxon>
        <taxon>Chalcidoidea</taxon>
        <taxon>Trichogrammatidae</taxon>
        <taxon>Trichogramma</taxon>
    </lineage>
</organism>
<comment type="subcellular location">
    <subcellularLocation>
        <location evidence="1">Endosome membrane</location>
        <topology evidence="1">Single-pass type I membrane protein</topology>
    </subcellularLocation>
    <subcellularLocation>
        <location evidence="8">Membrane</location>
        <topology evidence="8">Single-pass type I membrane protein</topology>
    </subcellularLocation>
</comment>
<proteinExistence type="inferred from homology"/>
<dbReference type="InterPro" id="IPR002000">
    <property type="entry name" value="Lysosome-assoc_membr_glycop"/>
</dbReference>
<evidence type="ECO:0000256" key="8">
    <source>
        <dbReference type="PROSITE-ProRule" id="PRU00740"/>
    </source>
</evidence>
<evidence type="ECO:0000256" key="9">
    <source>
        <dbReference type="SAM" id="MobiDB-lite"/>
    </source>
</evidence>
<gene>
    <name evidence="13" type="ORF">TKK_019530</name>
</gene>
<dbReference type="InterPro" id="IPR048528">
    <property type="entry name" value="Lamp2-like_luminal"/>
</dbReference>
<evidence type="ECO:0000256" key="5">
    <source>
        <dbReference type="ARBA" id="ARBA00022989"/>
    </source>
</evidence>
<keyword evidence="7" id="KW-0325">Glycoprotein</keyword>
<comment type="similarity">
    <text evidence="8">Belongs to the LAMP family.</text>
</comment>
<evidence type="ECO:0000256" key="1">
    <source>
        <dbReference type="ARBA" id="ARBA00004530"/>
    </source>
</evidence>
<feature type="domain" description="Lysosome-associated membrane glycoprotein 2-like luminal" evidence="12">
    <location>
        <begin position="153"/>
        <end position="309"/>
    </location>
</feature>
<sequence>MTHTMSLKLCFLLVCVLLVLRVSSLSLPAQTTTTAKTPELKKVAAAAAPATQQQQQQQQGQQPPAATKSNGNANSESNDSEPFYTTKRNANVYVEFPSTQSPLLVLNAEKETVASATIAPKQRAGAAGTKQQQQQQVIATTPKPQRSSSEVPLYRLNSPNGQACVLLQVDALITIKYKDKLGEEQEADVYVPDNAVVTGNCDGENSIYMSIKWDAYVLSWYFSKTPGGERWYVDKIELTYNSSDRHFEHPQQPNKTVRLSTSQKHSMLFPTPVGKSYSCNEEQEVSMTDNKNHASVLLRELKLQPFKFKSNDFAAEFSCTSLSARANRDETAPVAVGSTLAAVVLLTITGYAGWRHFKVKKVNYDNME</sequence>
<name>A0ABD2VVU6_9HYME</name>
<evidence type="ECO:0000256" key="2">
    <source>
        <dbReference type="ARBA" id="ARBA00022692"/>
    </source>
</evidence>
<feature type="region of interest" description="Disordered" evidence="9">
    <location>
        <begin position="123"/>
        <end position="150"/>
    </location>
</feature>
<accession>A0ABD2VVU6</accession>
<evidence type="ECO:0000313" key="14">
    <source>
        <dbReference type="Proteomes" id="UP001627154"/>
    </source>
</evidence>
<keyword evidence="5 10" id="KW-1133">Transmembrane helix</keyword>
<dbReference type="GO" id="GO:0010008">
    <property type="term" value="C:endosome membrane"/>
    <property type="evidence" value="ECO:0007669"/>
    <property type="project" value="UniProtKB-SubCell"/>
</dbReference>
<evidence type="ECO:0000256" key="10">
    <source>
        <dbReference type="SAM" id="Phobius"/>
    </source>
</evidence>
<keyword evidence="3 11" id="KW-0732">Signal</keyword>
<keyword evidence="14" id="KW-1185">Reference proteome</keyword>
<keyword evidence="2 8" id="KW-0812">Transmembrane</keyword>
<feature type="region of interest" description="Disordered" evidence="9">
    <location>
        <begin position="43"/>
        <end position="83"/>
    </location>
</feature>
<evidence type="ECO:0000256" key="11">
    <source>
        <dbReference type="SAM" id="SignalP"/>
    </source>
</evidence>
<dbReference type="PANTHER" id="PTHR11506">
    <property type="entry name" value="LYSOSOME-ASSOCIATED MEMBRANE GLYCOPROTEIN"/>
    <property type="match status" value="1"/>
</dbReference>
<reference evidence="13 14" key="1">
    <citation type="journal article" date="2024" name="bioRxiv">
        <title>A reference genome for Trichogramma kaykai: A tiny desert-dwelling parasitoid wasp with competing sex-ratio distorters.</title>
        <authorList>
            <person name="Culotta J."/>
            <person name="Lindsey A.R."/>
        </authorList>
    </citation>
    <scope>NUCLEOTIDE SEQUENCE [LARGE SCALE GENOMIC DNA]</scope>
    <source>
        <strain evidence="13 14">KSX58</strain>
    </source>
</reference>
<feature type="signal peptide" evidence="11">
    <location>
        <begin position="1"/>
        <end position="24"/>
    </location>
</feature>
<dbReference type="EMBL" id="JBJJXI010000169">
    <property type="protein sequence ID" value="KAL3384708.1"/>
    <property type="molecule type" value="Genomic_DNA"/>
</dbReference>
<feature type="compositionally biased region" description="Polar residues" evidence="9">
    <location>
        <begin position="137"/>
        <end position="150"/>
    </location>
</feature>
<dbReference type="PANTHER" id="PTHR11506:SF40">
    <property type="entry name" value="LYSOSOME-ASSOCIATED MEMBRANE GLYCOPROTEIN 5"/>
    <property type="match status" value="1"/>
</dbReference>
<dbReference type="PROSITE" id="PS51407">
    <property type="entry name" value="LAMP_3"/>
    <property type="match status" value="1"/>
</dbReference>
<evidence type="ECO:0000256" key="4">
    <source>
        <dbReference type="ARBA" id="ARBA00022753"/>
    </source>
</evidence>
<feature type="compositionally biased region" description="Low complexity" evidence="9">
    <location>
        <begin position="44"/>
        <end position="66"/>
    </location>
</feature>
<feature type="chain" id="PRO_5044840250" description="Lysosome-associated membrane glycoprotein 2-like luminal domain-containing protein" evidence="11">
    <location>
        <begin position="25"/>
        <end position="368"/>
    </location>
</feature>
<evidence type="ECO:0000259" key="12">
    <source>
        <dbReference type="Pfam" id="PF01299"/>
    </source>
</evidence>
<dbReference type="Pfam" id="PF01299">
    <property type="entry name" value="Lamp2-like_luminal"/>
    <property type="match status" value="1"/>
</dbReference>
<evidence type="ECO:0000256" key="3">
    <source>
        <dbReference type="ARBA" id="ARBA00022729"/>
    </source>
</evidence>
<comment type="caution">
    <text evidence="8">Lacks conserved residue(s) required for the propagation of feature annotation.</text>
</comment>
<comment type="caution">
    <text evidence="13">The sequence shown here is derived from an EMBL/GenBank/DDBJ whole genome shotgun (WGS) entry which is preliminary data.</text>
</comment>
<evidence type="ECO:0000256" key="7">
    <source>
        <dbReference type="ARBA" id="ARBA00023180"/>
    </source>
</evidence>
<protein>
    <recommendedName>
        <fullName evidence="12">Lysosome-associated membrane glycoprotein 2-like luminal domain-containing protein</fullName>
    </recommendedName>
</protein>
<feature type="compositionally biased region" description="Polar residues" evidence="9">
    <location>
        <begin position="67"/>
        <end position="77"/>
    </location>
</feature>
<dbReference type="Gene3D" id="2.40.160.110">
    <property type="match status" value="1"/>
</dbReference>
<evidence type="ECO:0000313" key="13">
    <source>
        <dbReference type="EMBL" id="KAL3384708.1"/>
    </source>
</evidence>
<keyword evidence="4" id="KW-0967">Endosome</keyword>
<evidence type="ECO:0000256" key="6">
    <source>
        <dbReference type="ARBA" id="ARBA00023136"/>
    </source>
</evidence>